<evidence type="ECO:0000313" key="4">
    <source>
        <dbReference type="EMBL" id="SCC82199.1"/>
    </source>
</evidence>
<dbReference type="Proteomes" id="UP000182800">
    <property type="component" value="Unassembled WGS sequence"/>
</dbReference>
<evidence type="ECO:0000313" key="3">
    <source>
        <dbReference type="EMBL" id="KPQ11877.1"/>
    </source>
</evidence>
<feature type="chain" id="PRO_5006147752" description="DUF2059 domain-containing protein" evidence="1">
    <location>
        <begin position="29"/>
        <end position="180"/>
    </location>
</feature>
<reference evidence="3 5" key="1">
    <citation type="submission" date="2015-09" db="EMBL/GenBank/DDBJ databases">
        <title>Identification and resolution of microdiversity through metagenomic sequencing of parallel consortia.</title>
        <authorList>
            <person name="Nelson W.C."/>
            <person name="Romine M.F."/>
            <person name="Lindemann S.R."/>
        </authorList>
    </citation>
    <scope>NUCLEOTIDE SEQUENCE [LARGE SCALE GENOMIC DNA]</scope>
    <source>
        <strain evidence="3">HL-109</strain>
    </source>
</reference>
<dbReference type="EMBL" id="LJSX01000005">
    <property type="protein sequence ID" value="KPQ11877.1"/>
    <property type="molecule type" value="Genomic_DNA"/>
</dbReference>
<dbReference type="PATRIC" id="fig|1653334.4.peg.1737"/>
<keyword evidence="1" id="KW-0732">Signal</keyword>
<dbReference type="Proteomes" id="UP000050497">
    <property type="component" value="Unassembled WGS sequence"/>
</dbReference>
<evidence type="ECO:0000313" key="5">
    <source>
        <dbReference type="Proteomes" id="UP000050497"/>
    </source>
</evidence>
<accession>A0A0P8A9V9</accession>
<evidence type="ECO:0000313" key="6">
    <source>
        <dbReference type="Proteomes" id="UP000182800"/>
    </source>
</evidence>
<reference evidence="4 6" key="2">
    <citation type="submission" date="2016-08" db="EMBL/GenBank/DDBJ databases">
        <authorList>
            <person name="Varghese N."/>
            <person name="Submissions Spin"/>
        </authorList>
    </citation>
    <scope>NUCLEOTIDE SEQUENCE [LARGE SCALE GENOMIC DNA]</scope>
    <source>
        <strain evidence="4 6">HL-109</strain>
    </source>
</reference>
<dbReference type="EMBL" id="FMBM01000002">
    <property type="protein sequence ID" value="SCC82199.1"/>
    <property type="molecule type" value="Genomic_DNA"/>
</dbReference>
<evidence type="ECO:0000259" key="2">
    <source>
        <dbReference type="Pfam" id="PF09832"/>
    </source>
</evidence>
<keyword evidence="6" id="KW-1185">Reference proteome</keyword>
<comment type="caution">
    <text evidence="3">The sequence shown here is derived from an EMBL/GenBank/DDBJ whole genome shotgun (WGS) entry which is preliminary data.</text>
</comment>
<feature type="signal peptide" evidence="1">
    <location>
        <begin position="1"/>
        <end position="28"/>
    </location>
</feature>
<dbReference type="InterPro" id="IPR018637">
    <property type="entry name" value="DUF2059"/>
</dbReference>
<name>A0A0P8A9V9_9HYPH</name>
<dbReference type="RefSeq" id="WP_074445738.1">
    <property type="nucleotide sequence ID" value="NZ_FMBM01000002.1"/>
</dbReference>
<feature type="domain" description="DUF2059" evidence="2">
    <location>
        <begin position="99"/>
        <end position="151"/>
    </location>
</feature>
<gene>
    <name evidence="4" type="ORF">GA0071312_3179</name>
    <name evidence="3" type="ORF">HLUCCO17_05190</name>
</gene>
<sequence>MKRPSSALAVFGLVFALAFGAFAGAANAQEEVSESHLQAARDLVTNAGLTDSFDGMVPRVTNSVAGRFVNRGMPSDMIREVIDDLQPELDLQRRVILNRAARIMANRFTEEEIGEINAFFETPAGAKFVDQQPGFVDDVLTTTGEWTEELVEYVEVRMQAELSRRGAESAAEEETSGATE</sequence>
<dbReference type="STRING" id="1653334.GA0071312_3179"/>
<proteinExistence type="predicted"/>
<organism evidence="3 5">
    <name type="scientific">Saliniramus fredricksonii</name>
    <dbReference type="NCBI Taxonomy" id="1653334"/>
    <lineage>
        <taxon>Bacteria</taxon>
        <taxon>Pseudomonadati</taxon>
        <taxon>Pseudomonadota</taxon>
        <taxon>Alphaproteobacteria</taxon>
        <taxon>Hyphomicrobiales</taxon>
        <taxon>Salinarimonadaceae</taxon>
        <taxon>Saliniramus</taxon>
    </lineage>
</organism>
<dbReference type="AlphaFoldDB" id="A0A0P8A9V9"/>
<dbReference type="Pfam" id="PF09832">
    <property type="entry name" value="DUF2059"/>
    <property type="match status" value="1"/>
</dbReference>
<protein>
    <recommendedName>
        <fullName evidence="2">DUF2059 domain-containing protein</fullName>
    </recommendedName>
</protein>
<evidence type="ECO:0000256" key="1">
    <source>
        <dbReference type="SAM" id="SignalP"/>
    </source>
</evidence>